<proteinExistence type="predicted"/>
<reference evidence="3" key="1">
    <citation type="journal article" date="2019" name="Int. J. Syst. Evol. Microbiol.">
        <title>The Global Catalogue of Microorganisms (GCM) 10K type strain sequencing project: providing services to taxonomists for standard genome sequencing and annotation.</title>
        <authorList>
            <consortium name="The Broad Institute Genomics Platform"/>
            <consortium name="The Broad Institute Genome Sequencing Center for Infectious Disease"/>
            <person name="Wu L."/>
            <person name="Ma J."/>
        </authorList>
    </citation>
    <scope>NUCLEOTIDE SEQUENCE [LARGE SCALE GENOMIC DNA]</scope>
    <source>
        <strain evidence="3">JCM 4350</strain>
    </source>
</reference>
<comment type="caution">
    <text evidence="2">The sequence shown here is derived from an EMBL/GenBank/DDBJ whole genome shotgun (WGS) entry which is preliminary data.</text>
</comment>
<gene>
    <name evidence="2" type="ORF">GCM10010253_57980</name>
</gene>
<evidence type="ECO:0000313" key="2">
    <source>
        <dbReference type="EMBL" id="GGS75475.1"/>
    </source>
</evidence>
<dbReference type="Proteomes" id="UP000659767">
    <property type="component" value="Unassembled WGS sequence"/>
</dbReference>
<feature type="region of interest" description="Disordered" evidence="1">
    <location>
        <begin position="80"/>
        <end position="108"/>
    </location>
</feature>
<accession>A0ABQ2TKQ4</accession>
<sequence>MVGSDPMALLLGSGGLRIPTDHAARRSPGAIGVAIPANLPDRCVLGDQDLVPVAGMSPGQAPACLVGDYGAARVAGRQPSSVATVMSAGTDSSVDSRMESRANRSATR</sequence>
<protein>
    <submittedName>
        <fullName evidence="2">Uncharacterized protein</fullName>
    </submittedName>
</protein>
<dbReference type="EMBL" id="BMSZ01000019">
    <property type="protein sequence ID" value="GGS75475.1"/>
    <property type="molecule type" value="Genomic_DNA"/>
</dbReference>
<keyword evidence="3" id="KW-1185">Reference proteome</keyword>
<feature type="compositionally biased region" description="Polar residues" evidence="1">
    <location>
        <begin position="80"/>
        <end position="93"/>
    </location>
</feature>
<evidence type="ECO:0000256" key="1">
    <source>
        <dbReference type="SAM" id="MobiDB-lite"/>
    </source>
</evidence>
<evidence type="ECO:0000313" key="3">
    <source>
        <dbReference type="Proteomes" id="UP000659767"/>
    </source>
</evidence>
<name>A0ABQ2TKQ4_STRBA</name>
<organism evidence="2 3">
    <name type="scientific">Streptomyces badius</name>
    <dbReference type="NCBI Taxonomy" id="1941"/>
    <lineage>
        <taxon>Bacteria</taxon>
        <taxon>Bacillati</taxon>
        <taxon>Actinomycetota</taxon>
        <taxon>Actinomycetes</taxon>
        <taxon>Kitasatosporales</taxon>
        <taxon>Streptomycetaceae</taxon>
        <taxon>Streptomyces</taxon>
    </lineage>
</organism>